<dbReference type="PANTHER" id="PTHR35936:SF37">
    <property type="entry name" value="AMINO ACID ABC TRANSPORTER SUBSTRATE-BINDING PROTEIN"/>
    <property type="match status" value="1"/>
</dbReference>
<dbReference type="SUPFAM" id="SSF53850">
    <property type="entry name" value="Periplasmic binding protein-like II"/>
    <property type="match status" value="2"/>
</dbReference>
<keyword evidence="6" id="KW-1185">Reference proteome</keyword>
<gene>
    <name evidence="5" type="ORF">ELS82_01250</name>
</gene>
<organism evidence="5 6">
    <name type="scientific">Vibrio ouci</name>
    <dbReference type="NCBI Taxonomy" id="2499078"/>
    <lineage>
        <taxon>Bacteria</taxon>
        <taxon>Pseudomonadati</taxon>
        <taxon>Pseudomonadota</taxon>
        <taxon>Gammaproteobacteria</taxon>
        <taxon>Vibrionales</taxon>
        <taxon>Vibrionaceae</taxon>
        <taxon>Vibrio</taxon>
    </lineage>
</organism>
<dbReference type="RefSeq" id="WP_134833849.1">
    <property type="nucleotide sequence ID" value="NZ_SATR01000001.1"/>
</dbReference>
<dbReference type="InterPro" id="IPR000160">
    <property type="entry name" value="GGDEF_dom"/>
</dbReference>
<evidence type="ECO:0000313" key="5">
    <source>
        <dbReference type="EMBL" id="TFH93614.1"/>
    </source>
</evidence>
<dbReference type="AlphaFoldDB" id="A0A4Y8WL76"/>
<feature type="domain" description="GGDEF" evidence="4">
    <location>
        <begin position="532"/>
        <end position="660"/>
    </location>
</feature>
<feature type="chain" id="PRO_5021348597" evidence="3">
    <location>
        <begin position="23"/>
        <end position="669"/>
    </location>
</feature>
<dbReference type="InterPro" id="IPR043128">
    <property type="entry name" value="Rev_trsase/Diguanyl_cyclase"/>
</dbReference>
<dbReference type="Gene3D" id="3.40.190.10">
    <property type="entry name" value="Periplasmic binding protein-like II"/>
    <property type="match status" value="4"/>
</dbReference>
<comment type="caution">
    <text evidence="5">The sequence shown here is derived from an EMBL/GenBank/DDBJ whole genome shotgun (WGS) entry which is preliminary data.</text>
</comment>
<proteinExistence type="inferred from homology"/>
<sequence length="669" mass="75556">MASLWRLLSFVLILLPSSISHAQTTYKVAMEEDDVVTRTLFDAVANELNINVHYVYYPSFNAILNAVKTGESHFAANVTYTETRAQSLSFSSPTNIEYTYLYSNNNATLDSVETIGVPKGTIYGGLVRDHYPYIRQIEYRGHQHAKALLESGQVDGVIDAINQLKPMLLAGYDAQLLNHQISIKPVSIVTAVGTNQVMLERIESFVRSASIQKTLRESVKSYQFEIRQQALRRAVLDSGIDLTKVFQVKLDGIGQYATYNSDGTVTGISADVVQQACAILLLKCDIVSQDGETWESMYQDLLDKKIDILAPLIVSEQRKALLEFSSPYYFPEVVMVKREGYKPNVYSNVSELIVEEVGVVKEDFFATLLSQLLPNKPLRSYSNIDEIFTALLEGEVDYMAISRANFNKTLRESNSLLPLEEDTAIGGFYQSAIAIGFAKNETGKRVAELFSRAIKMIDTRQIIETYDYRPNWKATLQAEKAFASNTQILFGLMLSFLVLIAFYLHSQSNTDPLTRLKNRRSLHQRYRNGLYPSETLVYLDMNRFKQINDTYGHDIGDQVLVSVARHVEQLWNGRCYRIGGDEFILVGKIAESRLIKLIRELKTVEFTSPVQQVSFQVSLAVGYSTSRNKTTTLQQVMGEADKAMYRDKLVDKNAGCEQKTCDNVVRYLN</sequence>
<dbReference type="PANTHER" id="PTHR35936">
    <property type="entry name" value="MEMBRANE-BOUND LYTIC MUREIN TRANSGLYCOSYLASE F"/>
    <property type="match status" value="1"/>
</dbReference>
<dbReference type="Pfam" id="PF00990">
    <property type="entry name" value="GGDEF"/>
    <property type="match status" value="1"/>
</dbReference>
<evidence type="ECO:0000256" key="1">
    <source>
        <dbReference type="ARBA" id="ARBA00010333"/>
    </source>
</evidence>
<dbReference type="InterPro" id="IPR001638">
    <property type="entry name" value="Solute-binding_3/MltF_N"/>
</dbReference>
<evidence type="ECO:0000256" key="2">
    <source>
        <dbReference type="ARBA" id="ARBA00022729"/>
    </source>
</evidence>
<keyword evidence="2 3" id="KW-0732">Signal</keyword>
<name>A0A4Y8WL76_9VIBR</name>
<evidence type="ECO:0000256" key="3">
    <source>
        <dbReference type="SAM" id="SignalP"/>
    </source>
</evidence>
<dbReference type="Gene3D" id="3.30.70.270">
    <property type="match status" value="1"/>
</dbReference>
<reference evidence="5 6" key="1">
    <citation type="submission" date="2019-01" db="EMBL/GenBank/DDBJ databases">
        <title>Vibrio BEI176 sp. nov, a marine bacterium isolated from China: eastern marignal seas.</title>
        <authorList>
            <person name="Li B."/>
        </authorList>
    </citation>
    <scope>NUCLEOTIDE SEQUENCE [LARGE SCALE GENOMIC DNA]</scope>
    <source>
        <strain evidence="5 6">BEI176</strain>
    </source>
</reference>
<evidence type="ECO:0000259" key="4">
    <source>
        <dbReference type="PROSITE" id="PS50887"/>
    </source>
</evidence>
<dbReference type="Proteomes" id="UP000297753">
    <property type="component" value="Unassembled WGS sequence"/>
</dbReference>
<dbReference type="OrthoDB" id="9180959at2"/>
<dbReference type="CDD" id="cd01949">
    <property type="entry name" value="GGDEF"/>
    <property type="match status" value="1"/>
</dbReference>
<dbReference type="SMART" id="SM00062">
    <property type="entry name" value="PBPb"/>
    <property type="match status" value="2"/>
</dbReference>
<accession>A0A4Y8WL76</accession>
<dbReference type="Pfam" id="PF00497">
    <property type="entry name" value="SBP_bac_3"/>
    <property type="match status" value="2"/>
</dbReference>
<feature type="signal peptide" evidence="3">
    <location>
        <begin position="1"/>
        <end position="22"/>
    </location>
</feature>
<comment type="similarity">
    <text evidence="1">Belongs to the bacterial solute-binding protein 3 family.</text>
</comment>
<evidence type="ECO:0000313" key="6">
    <source>
        <dbReference type="Proteomes" id="UP000297753"/>
    </source>
</evidence>
<dbReference type="InterPro" id="IPR029787">
    <property type="entry name" value="Nucleotide_cyclase"/>
</dbReference>
<dbReference type="PROSITE" id="PS50887">
    <property type="entry name" value="GGDEF"/>
    <property type="match status" value="1"/>
</dbReference>
<dbReference type="NCBIfam" id="TIGR00254">
    <property type="entry name" value="GGDEF"/>
    <property type="match status" value="1"/>
</dbReference>
<protein>
    <submittedName>
        <fullName evidence="5">GGDEF domain-containing protein</fullName>
    </submittedName>
</protein>
<dbReference type="SUPFAM" id="SSF55073">
    <property type="entry name" value="Nucleotide cyclase"/>
    <property type="match status" value="1"/>
</dbReference>
<dbReference type="SMART" id="SM00267">
    <property type="entry name" value="GGDEF"/>
    <property type="match status" value="1"/>
</dbReference>
<dbReference type="EMBL" id="SATR01000001">
    <property type="protein sequence ID" value="TFH93614.1"/>
    <property type="molecule type" value="Genomic_DNA"/>
</dbReference>